<evidence type="ECO:0000256" key="2">
    <source>
        <dbReference type="PROSITE-ProRule" id="PRU00339"/>
    </source>
</evidence>
<name>A0A061S4Z2_9CHLO</name>
<dbReference type="SMART" id="SM00028">
    <property type="entry name" value="TPR"/>
    <property type="match status" value="3"/>
</dbReference>
<protein>
    <submittedName>
        <fullName evidence="3">Uncharacterized protein</fullName>
    </submittedName>
</protein>
<dbReference type="PANTHER" id="PTHR46423">
    <property type="entry name" value="RNA POLYMERASE II-ASSOCIATED PROTEIN 3"/>
    <property type="match status" value="1"/>
</dbReference>
<reference evidence="3" key="1">
    <citation type="submission" date="2014-05" db="EMBL/GenBank/DDBJ databases">
        <title>The transcriptome of the halophilic microalga Tetraselmis sp. GSL018 isolated from the Great Salt Lake, Utah.</title>
        <authorList>
            <person name="Jinkerson R.E."/>
            <person name="D'Adamo S."/>
            <person name="Posewitz M.C."/>
        </authorList>
    </citation>
    <scope>NUCLEOTIDE SEQUENCE</scope>
    <source>
        <strain evidence="3">GSL018</strain>
    </source>
</reference>
<keyword evidence="1 2" id="KW-0802">TPR repeat</keyword>
<dbReference type="InterPro" id="IPR051966">
    <property type="entry name" value="RPAP3"/>
</dbReference>
<dbReference type="Gene3D" id="1.25.40.10">
    <property type="entry name" value="Tetratricopeptide repeat domain"/>
    <property type="match status" value="1"/>
</dbReference>
<proteinExistence type="predicted"/>
<organism evidence="3">
    <name type="scientific">Tetraselmis sp. GSL018</name>
    <dbReference type="NCBI Taxonomy" id="582737"/>
    <lineage>
        <taxon>Eukaryota</taxon>
        <taxon>Viridiplantae</taxon>
        <taxon>Chlorophyta</taxon>
        <taxon>core chlorophytes</taxon>
        <taxon>Chlorodendrophyceae</taxon>
        <taxon>Chlorodendrales</taxon>
        <taxon>Chlorodendraceae</taxon>
        <taxon>Tetraselmis</taxon>
    </lineage>
</organism>
<dbReference type="InterPro" id="IPR019734">
    <property type="entry name" value="TPR_rpt"/>
</dbReference>
<dbReference type="AlphaFoldDB" id="A0A061S4Z2"/>
<dbReference type="PROSITE" id="PS50005">
    <property type="entry name" value="TPR"/>
    <property type="match status" value="1"/>
</dbReference>
<dbReference type="PANTHER" id="PTHR46423:SF1">
    <property type="entry name" value="RNA POLYMERASE II-ASSOCIATED PROTEIN 3"/>
    <property type="match status" value="1"/>
</dbReference>
<accession>A0A061S4Z2</accession>
<dbReference type="Pfam" id="PF13181">
    <property type="entry name" value="TPR_8"/>
    <property type="match status" value="1"/>
</dbReference>
<dbReference type="GO" id="GO:0101031">
    <property type="term" value="C:protein folding chaperone complex"/>
    <property type="evidence" value="ECO:0007669"/>
    <property type="project" value="TreeGrafter"/>
</dbReference>
<dbReference type="InterPro" id="IPR011990">
    <property type="entry name" value="TPR-like_helical_dom_sf"/>
</dbReference>
<evidence type="ECO:0000256" key="1">
    <source>
        <dbReference type="ARBA" id="ARBA00022803"/>
    </source>
</evidence>
<gene>
    <name evidence="3" type="ORF">TSPGSL018_16140</name>
</gene>
<dbReference type="EMBL" id="GBEZ01007400">
    <property type="protein sequence ID" value="JAC78059.1"/>
    <property type="molecule type" value="Transcribed_RNA"/>
</dbReference>
<dbReference type="SUPFAM" id="SSF48452">
    <property type="entry name" value="TPR-like"/>
    <property type="match status" value="1"/>
</dbReference>
<sequence>MNSCQNCVDGTGMASKFKYVWIPAAVGEPVEELELEQPPGQEVECLLAKLKVHFQERYGSKSKEQMLLQKQELLKNLPEGTHLDDHLLQAVTSQGLVENIALLNNARDLGYVGVNMYVDDDGSIKDAPVNARASELAACCGKPMQVRGDAFIGRIFDNEDEFRRLDFAISEMSSTAGWVKEAARRNGEAAKRAPGGLLYTDERRPRQTEAPPAVAAKDRGNAAFKAGDYCKAVELYTEALSLDGSLLAARNNRAMAYLSLGRAAEAEADCDAVLTQEPRNVKALLRRASAREARGDAERAADDLRAVLAAEPGNRQALEQLARAGSRGGAQDGS</sequence>
<feature type="repeat" description="TPR" evidence="2">
    <location>
        <begin position="213"/>
        <end position="246"/>
    </location>
</feature>
<evidence type="ECO:0000313" key="3">
    <source>
        <dbReference type="EMBL" id="JAC78059.1"/>
    </source>
</evidence>